<organism evidence="10 11">
    <name type="scientific">Vallicoccus soli</name>
    <dbReference type="NCBI Taxonomy" id="2339232"/>
    <lineage>
        <taxon>Bacteria</taxon>
        <taxon>Bacillati</taxon>
        <taxon>Actinomycetota</taxon>
        <taxon>Actinomycetes</taxon>
        <taxon>Motilibacterales</taxon>
        <taxon>Vallicoccaceae</taxon>
        <taxon>Vallicoccus</taxon>
    </lineage>
</organism>
<evidence type="ECO:0000256" key="6">
    <source>
        <dbReference type="ARBA" id="ARBA00023049"/>
    </source>
</evidence>
<sequence length="842" mass="89426">MSLAALALGAVLVAPAPVAAAPGADAGLAADALAERRYDPRAERAAAPARDAVRALTAEVAGPRTGGFPRQTVLRTFPVDEADRSIKLGLVPYHEIARRLNALQRTSDRVSVEVTGRSALGRDLYLVTVTAPETPAQARRQEAMKQRILADPERAAQDRAIARDYKVPVFVNANIHGNEWEGTDASLRVIEELATSSDREVAALLRTTRVYFTVSANPDGRNAGTRRNARDFDLNRDFITASQPETRVMRDAIIRTQPVVLVDEHGYTGTTLIEPGTPPHGQNYEYDLYIKHALPNALGMEAAIQALGYPESARADIPFRDFPPGEWDDWPPIFTPMYSIYHGAVGHTVEFPLRVNNREYDALPVEELRRRSSINTDIAAATIRASIAYADEHRSELVADQIEVFRRGEAGEAQREVPDGYVDGFGPEDRYSTEFPRAYVIPAGRDQRSTPAAARLVQHLLDNDVEVHRASRASSLGGTRYAAGSWVVDMHQAKRGLANVMLESGRDISDDVPVMYDISGWSHGLLWGATVTPVEQGGDSLPGGLREVAGARSWGVVPAAPGRDLLIGLDDAADVAAVNALLARGHVLQLASGGRVVVPAAARADAVRVAREQGVRLSLAPAGLTGTPMDPVTVAAAAEGDELYAMREMGFEVRPVSNAVLDAGFDWTGVDVLVVGAGLDGATLGAPARAALDAFLADGGVVARGTTGAAFNAALDLLEVEAGGGPGTANGVVDVDGSGELTARAPGHSFVYSPVWFTGMGEGVVTEQSYAADPLVAGHWRPLEDGGGAPEDAAGAASVVRGLDETGASVVLFGTRPLFRDHPKGLYAQWANALYWTDATAG</sequence>
<evidence type="ECO:0000256" key="3">
    <source>
        <dbReference type="ARBA" id="ARBA00022670"/>
    </source>
</evidence>
<dbReference type="PANTHER" id="PTHR11705:SF143">
    <property type="entry name" value="SLL0236 PROTEIN"/>
    <property type="match status" value="1"/>
</dbReference>
<comment type="cofactor">
    <cofactor evidence="1">
        <name>Zn(2+)</name>
        <dbReference type="ChEBI" id="CHEBI:29105"/>
    </cofactor>
</comment>
<evidence type="ECO:0000313" key="10">
    <source>
        <dbReference type="EMBL" id="RJK96515.1"/>
    </source>
</evidence>
<evidence type="ECO:0000256" key="2">
    <source>
        <dbReference type="ARBA" id="ARBA00005988"/>
    </source>
</evidence>
<dbReference type="EMBL" id="QZEZ01000003">
    <property type="protein sequence ID" value="RJK96515.1"/>
    <property type="molecule type" value="Genomic_DNA"/>
</dbReference>
<dbReference type="Gene3D" id="3.40.630.10">
    <property type="entry name" value="Zn peptidases"/>
    <property type="match status" value="1"/>
</dbReference>
<dbReference type="PANTHER" id="PTHR11705">
    <property type="entry name" value="PROTEASE FAMILY M14 CARBOXYPEPTIDASE A,B"/>
    <property type="match status" value="1"/>
</dbReference>
<keyword evidence="11" id="KW-1185">Reference proteome</keyword>
<feature type="domain" description="Peptidase M14" evidence="9">
    <location>
        <begin position="89"/>
        <end position="386"/>
    </location>
</feature>
<name>A0A3A3Z719_9ACTN</name>
<keyword evidence="6" id="KW-0482">Metalloprotease</keyword>
<evidence type="ECO:0000256" key="4">
    <source>
        <dbReference type="ARBA" id="ARBA00022801"/>
    </source>
</evidence>
<evidence type="ECO:0000256" key="7">
    <source>
        <dbReference type="PROSITE-ProRule" id="PRU01379"/>
    </source>
</evidence>
<dbReference type="Proteomes" id="UP000265614">
    <property type="component" value="Unassembled WGS sequence"/>
</dbReference>
<dbReference type="GO" id="GO:0008270">
    <property type="term" value="F:zinc ion binding"/>
    <property type="evidence" value="ECO:0007669"/>
    <property type="project" value="InterPro"/>
</dbReference>
<feature type="chain" id="PRO_5017314491" evidence="8">
    <location>
        <begin position="21"/>
        <end position="842"/>
    </location>
</feature>
<feature type="signal peptide" evidence="8">
    <location>
        <begin position="1"/>
        <end position="20"/>
    </location>
</feature>
<accession>A0A3A3Z719</accession>
<keyword evidence="8" id="KW-0732">Signal</keyword>
<dbReference type="GO" id="GO:0004181">
    <property type="term" value="F:metallocarboxypeptidase activity"/>
    <property type="evidence" value="ECO:0007669"/>
    <property type="project" value="InterPro"/>
</dbReference>
<dbReference type="InterPro" id="IPR000834">
    <property type="entry name" value="Peptidase_M14"/>
</dbReference>
<protein>
    <submittedName>
        <fullName evidence="10">Peptidase M28</fullName>
    </submittedName>
</protein>
<reference evidence="10 11" key="1">
    <citation type="submission" date="2018-09" db="EMBL/GenBank/DDBJ databases">
        <title>YIM 75000 draft genome.</title>
        <authorList>
            <person name="Tang S."/>
            <person name="Feng Y."/>
        </authorList>
    </citation>
    <scope>NUCLEOTIDE SEQUENCE [LARGE SCALE GENOMIC DNA]</scope>
    <source>
        <strain evidence="10 11">YIM 75000</strain>
    </source>
</reference>
<dbReference type="SUPFAM" id="SSF53187">
    <property type="entry name" value="Zn-dependent exopeptidases"/>
    <property type="match status" value="1"/>
</dbReference>
<dbReference type="GO" id="GO:0005615">
    <property type="term" value="C:extracellular space"/>
    <property type="evidence" value="ECO:0007669"/>
    <property type="project" value="TreeGrafter"/>
</dbReference>
<keyword evidence="4" id="KW-0378">Hydrolase</keyword>
<dbReference type="PROSITE" id="PS52035">
    <property type="entry name" value="PEPTIDASE_M14"/>
    <property type="match status" value="1"/>
</dbReference>
<evidence type="ECO:0000259" key="9">
    <source>
        <dbReference type="PROSITE" id="PS52035"/>
    </source>
</evidence>
<dbReference type="GO" id="GO:0006508">
    <property type="term" value="P:proteolysis"/>
    <property type="evidence" value="ECO:0007669"/>
    <property type="project" value="UniProtKB-KW"/>
</dbReference>
<evidence type="ECO:0000256" key="1">
    <source>
        <dbReference type="ARBA" id="ARBA00001947"/>
    </source>
</evidence>
<comment type="similarity">
    <text evidence="2 7">Belongs to the peptidase M14 family.</text>
</comment>
<evidence type="ECO:0000256" key="5">
    <source>
        <dbReference type="ARBA" id="ARBA00022833"/>
    </source>
</evidence>
<dbReference type="SMART" id="SM00631">
    <property type="entry name" value="Zn_pept"/>
    <property type="match status" value="1"/>
</dbReference>
<proteinExistence type="inferred from homology"/>
<keyword evidence="3" id="KW-0645">Protease</keyword>
<evidence type="ECO:0000313" key="11">
    <source>
        <dbReference type="Proteomes" id="UP000265614"/>
    </source>
</evidence>
<keyword evidence="5" id="KW-0862">Zinc</keyword>
<dbReference type="Pfam" id="PF00246">
    <property type="entry name" value="Peptidase_M14"/>
    <property type="match status" value="1"/>
</dbReference>
<dbReference type="AlphaFoldDB" id="A0A3A3Z719"/>
<feature type="active site" description="Proton donor/acceptor" evidence="7">
    <location>
        <position position="350"/>
    </location>
</feature>
<dbReference type="OrthoDB" id="9758209at2"/>
<comment type="caution">
    <text evidence="10">The sequence shown here is derived from an EMBL/GenBank/DDBJ whole genome shotgun (WGS) entry which is preliminary data.</text>
</comment>
<evidence type="ECO:0000256" key="8">
    <source>
        <dbReference type="SAM" id="SignalP"/>
    </source>
</evidence>
<gene>
    <name evidence="10" type="ORF">D5H78_08520</name>
</gene>